<dbReference type="PANTHER" id="PTHR45626">
    <property type="entry name" value="TRANSCRIPTION TERMINATION FACTOR 2-RELATED"/>
    <property type="match status" value="1"/>
</dbReference>
<dbReference type="Pfam" id="PF05199">
    <property type="entry name" value="GMC_oxred_C"/>
    <property type="match status" value="1"/>
</dbReference>
<dbReference type="GO" id="GO:0008094">
    <property type="term" value="F:ATP-dependent activity, acting on DNA"/>
    <property type="evidence" value="ECO:0007669"/>
    <property type="project" value="TreeGrafter"/>
</dbReference>
<dbReference type="Pfam" id="PF03133">
    <property type="entry name" value="TTL"/>
    <property type="match status" value="1"/>
</dbReference>
<dbReference type="SUPFAM" id="SSF56219">
    <property type="entry name" value="DNase I-like"/>
    <property type="match status" value="1"/>
</dbReference>
<organism evidence="7">
    <name type="scientific">Aureococcus anophagefferens</name>
    <name type="common">Harmful bloom alga</name>
    <dbReference type="NCBI Taxonomy" id="44056"/>
    <lineage>
        <taxon>Eukaryota</taxon>
        <taxon>Sar</taxon>
        <taxon>Stramenopiles</taxon>
        <taxon>Ochrophyta</taxon>
        <taxon>Pelagophyceae</taxon>
        <taxon>Pelagomonadales</taxon>
        <taxon>Pelagomonadaceae</taxon>
        <taxon>Aureococcus</taxon>
    </lineage>
</organism>
<name>F0XXK2_AURAN</name>
<dbReference type="InterPro" id="IPR036188">
    <property type="entry name" value="FAD/NAD-bd_sf"/>
</dbReference>
<dbReference type="GO" id="GO:0005634">
    <property type="term" value="C:nucleus"/>
    <property type="evidence" value="ECO:0007669"/>
    <property type="project" value="TreeGrafter"/>
</dbReference>
<feature type="region of interest" description="Disordered" evidence="4">
    <location>
        <begin position="3277"/>
        <end position="3297"/>
    </location>
</feature>
<sequence length="3769" mass="400543">MSDFDDAAPETWTVVHGPRVAVRGAPSTDAPCVGLRKRGDVLEPLAVVDGWLQLAAGQYVLIDGAPLGFGPLVARDGAALTLRALNPHDGTPFCDVACAPTTTILEVRRKIAATAHATTGKSLTFERIECGRGPTSERRVMATAQNRLRAGDGSLLPSRGASGAAFEPFRDGDTVAACGLRDGDVVGVRYDGDAGFDLGLRRAPGRRVMYRHDADGFPIYDDAATPRFWIDNGPLAASSASFVARLVVDFMLAKGWEPATDERGRFVRGEDATRDFFSQTDFCYIRSAKRFGGDVAPLDHPLKATPSLSARHLVNHFPGEDALTCKARLALALMRHVKRPRHPATCVCKRSSPRGSPDVAFAVVGGDLGSVLAAAAAPGGEAVVIVKPSRGACGRGIKVFRLEAATDALEEALKSSFGDTREVVVQSYVARPLLLDDGRKFDVRCYLLIVSLPLRDREGGADRAGLLCYFHEGYLRASGRPFPGVGAAGGGRLVELDREAHVTNHTFQKKIEGYDADADAVGDGSLRLPWAALGDVVERRTAKTRRGLDASFRDAVADAVGAALKGDRGGSTRARSNRTDFLSDDWRPGQFAFLGVDFIVDDAGEPYLIEFSKGPGIRDTPQFLYDQNVKLIPDMLAMVLAARGHWLQAGPVDFGCGGRDGDPADALADALDPVRGGWAPSKSLPDVRFMEPESPEAPGLRVRSYSYGGTSRPLRLSRRDMSLADARAEFERRDGGWPRMLVGFALGLAASLGASVVFGYARGPRPVAGTIGDPIDGGAYAAVVVGAGPAGSVVAARLAARFAGTEKRVLLLESGGGSQRVLGGSDWLFRDRTVFDVPLAWSYVAKLPRYLWSLPGFFLARAVGGCGVHNAMLYVRALQSDVEGWNCSDWTWPAVERRYLEMEDWQGDQGEVDQGWAPASVGMGTPPHHAVGGPLATSGALYRDLLARKFLETVTSPAYGRALPRNFDFNDPDGGRVGAGYYSFNIRDGLRESAAAAMLGGTARGPRKGRGSAAADAPGLDIRAGATVTKLRFGPPDAAGDRAVVGLDVALGADGDAGPPPRTARVALGDGATVVLAAGAVLTPHLLQRAAASRGRFERRSGVGDRDTLEAAGLETIVANDGVGVGLQDHPAVAVVYDVDPALTADMAGLYGRFLNWTRGKPFGSYSRAFGYPGFSAGAFLHSGGDEAKPPDLQLTVFPVRIEPHLEERREGRASAARVRFDQAIVTVAVVRPDTAYAVVPGGAGPTLELLPHRVPYADGGGIDDRDVARLAAGVRRVREIFARAPLRDFVLRCVLREDEPGSEPGDLHAWVRSHFTANSHWCCSAHFGAGGALRPRDLRVRGAANLHVADSSSFPAIPNGNVHSTVVAVAAEAAERLADGILGVVPRWSSLAGRPSLVVPPTMAPKRKGGTPKQEASKKKKAPAKSTAKKRPAPASAAQVKTEAPTSAPSTKKAKAPKKVKAEAPPPPPPPPPAPPTIAFGSGAARQPHRAGEPRAGNRPGVSRPFGLHRVDAADRAALAWEGELSGVLSAQCMAEDAEPCRLLGTSLVAFDVAAGGDAGRELRDLCRAVNPTAKATRTHYGVERFNADGEPGKDKDEATTTVKRLLDKVRQGKLLARAAAAVPFLEAAHGLMAPAHLPHKAPCLRCVCVAARGAGGLDVEVRVYATRLLFYLIADDAVKAVLNHIAPAGAVLRREAPPPTADLFVTSGAAAAAPFTLEGVMRSAEHCGGPEDAQPAEIALPMKPYQLMALRWMRSMEELDRGLNGLFWERRDFVDGGCFYYAPDLGEARLEAPPTVHGGLLSDEMGMGKTLEMLSLVCARPATAAALAAADLAADEREAPDDGAAKPLAASRATLLVLPPALVSQWLDEIRKSTVAPGPRVACFVTDEDRKALVPERCDLRGAGGKKATKREFFVQRRAALERLADHDVVVTTYNALTGPVYDKRRGANNGDAQPLSQIHWHRVVLDEMQMVSSPNTVLARTCADLWASSRWMVSGTPLCDGILDLNGELRFLGVYPFSLSDASDGFWHHCVQRPWDLRDPAALERLELLLRTVAMRHSKGQVYASGDLEGRPILELPSRSDGVVAVDVGESSEAVVLRALGAVAGAVVDQLPAPGAGAAAGSGDKAASAVRERALRVLRHACVGLAGKRGAAAPALTDAKDVDELLRFYNRNVRGVHAGADGQSAGLLQYAPPVVSAGEAIARLAAADRNAGDRRRDRARAEGAGARQREADRWARLREENLRKYDGDPAFAARCDGIYGDREAYDDYLTSRIGREDAFAVGDAHAVAAGGAAGRARASERTLTMLTIQQRLDEVRGLAAELEQSRRDSKARARRAALLWTLARFALGHGDDFLVSDLADADGFDDAARAFALRRRRRACAAFVVERALPGAEVARALARRGAEDLPLLERFAALDDDVDGGGAVAAVGLLTKEVGWKKARDATREAADEVAANALKLVAVRQLALRVEASARDCRRRRDAAQEAAATAHAAVAADEAAHGAAGGDDRASLLAVAKAADAAAERAAEGTDRRGEAATAASAADAAKAALVAARSGDADDSLAVLEDRALAGARAGRLAERDYLRALEEMGEDATPAQKRAVDELARAHAPEHTPEIVALLGKYAKNGPPAVQKPRKWTALSADAKKARGGDRAAYERDTAAAYDAAKRVADEQRAVWRPVHQAYVERRAALLATFPVEARAFFANRGSAAGAIKVQLSARVAQQGLKDLARLEEERSPPETKCPVCYTTCDSSPAAAPSARSLCYTGCVHATCYGCAQQLVLTGGVDQAVRRGVQRDDALRLADEGRLEGNCALCRKGFVLRDCVLVRRPARAEAPADDGAAPAAAAPAPAGEAPDPRRPPEWTPCGDADLDALELPRGGPARLANRHLTPNIPNALGAHLEAAREVPSAKIARLLRDIDAAIRGKVNEKVVVVTSIKPAVRHVSLALDRAGLRHVTLSRGDSAAALSAAVREWRERDDCAVFVLHAGAAAAGLTLTAAAHLFLLEPFLSVGEEAQAMNRCHRIGQQRDVRTTAYYLRGTVEERLLAYRAQGAAGDGDATTALSVLATGGDATKMPHHKLRYELVIGRSRSCGVVVNDSAKISGKHVSVSAVDESVVLTNYSSNGVYIAGDGARFSATRVPRALRAGQTFSLLHPKAFAGYAFVVDAAPPEPTPDDSPDSPTSVAAAEDVDHGAPALEPYGALDGVSRHLFAPPPRAASAAEERAIAARWAAPAPVAAPERARRPAAAGEPPAKRAKVLSPLKRHVIERVDGHYSDDETEYRTRDRASPASPPRPAAAAALSVLSWNLGGENRGGRGAQVRAIAAVARVVNAAWAAARARPGGALVVAFQEVPVDGAVDARYRFHELLALGLDRGLRWVDGDAMAASPLERGPFRGRAILASTNVAVADAGHAVLDGWDPDANAAAPRTLPYVDLRVRGAGTDQAARVVLGCVHVRCGDRTMRAAARRWLRRWGGGGGVDAALLCGDFNEDLRDMAAGPDNAWRRTNLRVLWPPGGLDARGWRWGSYHGYHNDKKAWTTKGRVIDGAVAFGRSESVRVDGAELMGVPPEAAEADEDDHDALADMLADAPADHFPVRTDLTISFLPERRRPVDDLCDSDSSEWLGRYEVLYDDDNETEFMFLAPVDAEGVARARGAPCRLMDATPPVEDVARDVAEGTRVEVYWDREDRWYAGTVADRCEETAGTFLVEYDDGDSEMITFAARDAHGRVRRGPPYRVIDDASTPRPSRPPSRRVPRPWIAAARLPSQ</sequence>
<feature type="region of interest" description="Disordered" evidence="4">
    <location>
        <begin position="3236"/>
        <end position="3258"/>
    </location>
</feature>
<evidence type="ECO:0000313" key="6">
    <source>
        <dbReference type="EMBL" id="EGB12336.1"/>
    </source>
</evidence>
<evidence type="ECO:0000256" key="1">
    <source>
        <dbReference type="ARBA" id="ARBA00022741"/>
    </source>
</evidence>
<keyword evidence="1" id="KW-0547">Nucleotide-binding</keyword>
<reference evidence="6 7" key="1">
    <citation type="journal article" date="2011" name="Proc. Natl. Acad. Sci. U.S.A.">
        <title>Niche of harmful alga Aureococcus anophagefferens revealed through ecogenomics.</title>
        <authorList>
            <person name="Gobler C.J."/>
            <person name="Berry D.L."/>
            <person name="Dyhrman S.T."/>
            <person name="Wilhelm S.W."/>
            <person name="Salamov A."/>
            <person name="Lobanov A.V."/>
            <person name="Zhang Y."/>
            <person name="Collier J.L."/>
            <person name="Wurch L.L."/>
            <person name="Kustka A.B."/>
            <person name="Dill B.D."/>
            <person name="Shah M."/>
            <person name="VerBerkmoes N.C."/>
            <person name="Kuo A."/>
            <person name="Terry A."/>
            <person name="Pangilinan J."/>
            <person name="Lindquist E.A."/>
            <person name="Lucas S."/>
            <person name="Paulsen I.T."/>
            <person name="Hattenrath-Lehmann T.K."/>
            <person name="Talmage S.C."/>
            <person name="Walker E.A."/>
            <person name="Koch F."/>
            <person name="Burson A.M."/>
            <person name="Marcoval M.A."/>
            <person name="Tang Y.Z."/>
            <person name="Lecleir G.R."/>
            <person name="Coyne K.J."/>
            <person name="Berg G.M."/>
            <person name="Bertrand E.M."/>
            <person name="Saito M.A."/>
            <person name="Gladyshev V.N."/>
            <person name="Grigoriev I.V."/>
        </authorList>
    </citation>
    <scope>NUCLEOTIDE SEQUENCE [LARGE SCALE GENOMIC DNA]</scope>
    <source>
        <strain evidence="7">CCMP 1984</strain>
    </source>
</reference>
<dbReference type="GeneID" id="20227879"/>
<dbReference type="KEGG" id="aaf:AURANDRAFT_70704"/>
<dbReference type="SUPFAM" id="SSF49879">
    <property type="entry name" value="SMAD/FHA domain"/>
    <property type="match status" value="1"/>
</dbReference>
<dbReference type="GO" id="GO:0005524">
    <property type="term" value="F:ATP binding"/>
    <property type="evidence" value="ECO:0007669"/>
    <property type="project" value="UniProtKB-KW"/>
</dbReference>
<dbReference type="Proteomes" id="UP000002729">
    <property type="component" value="Unassembled WGS sequence"/>
</dbReference>
<evidence type="ECO:0000256" key="2">
    <source>
        <dbReference type="ARBA" id="ARBA00022801"/>
    </source>
</evidence>
<dbReference type="EMBL" id="GL833121">
    <property type="protein sequence ID" value="EGB12336.1"/>
    <property type="molecule type" value="Genomic_DNA"/>
</dbReference>
<dbReference type="Gene3D" id="3.60.10.10">
    <property type="entry name" value="Endonuclease/exonuclease/phosphatase"/>
    <property type="match status" value="1"/>
</dbReference>
<keyword evidence="3" id="KW-0067">ATP-binding</keyword>
<evidence type="ECO:0000259" key="5">
    <source>
        <dbReference type="PROSITE" id="PS50006"/>
    </source>
</evidence>
<dbReference type="InterPro" id="IPR000253">
    <property type="entry name" value="FHA_dom"/>
</dbReference>
<gene>
    <name evidence="6" type="ORF">AURANDRAFT_70704</name>
</gene>
<dbReference type="PROSITE" id="PS51221">
    <property type="entry name" value="TTL"/>
    <property type="match status" value="1"/>
</dbReference>
<feature type="compositionally biased region" description="Pro residues" evidence="4">
    <location>
        <begin position="1465"/>
        <end position="1477"/>
    </location>
</feature>
<dbReference type="SMART" id="SM00487">
    <property type="entry name" value="DEXDc"/>
    <property type="match status" value="1"/>
</dbReference>
<protein>
    <recommendedName>
        <fullName evidence="5">FHA domain-containing protein</fullName>
    </recommendedName>
</protein>
<dbReference type="InterPro" id="IPR038718">
    <property type="entry name" value="SNF2-like_sf"/>
</dbReference>
<dbReference type="Gene3D" id="3.30.470.20">
    <property type="entry name" value="ATP-grasp fold, B domain"/>
    <property type="match status" value="1"/>
</dbReference>
<feature type="domain" description="FHA" evidence="5">
    <location>
        <begin position="3087"/>
        <end position="3136"/>
    </location>
</feature>
<dbReference type="Pfam" id="PF00498">
    <property type="entry name" value="FHA"/>
    <property type="match status" value="1"/>
</dbReference>
<dbReference type="GO" id="GO:0050660">
    <property type="term" value="F:flavin adenine dinucleotide binding"/>
    <property type="evidence" value="ECO:0007669"/>
    <property type="project" value="InterPro"/>
</dbReference>
<feature type="region of interest" description="Disordered" evidence="4">
    <location>
        <begin position="3733"/>
        <end position="3769"/>
    </location>
</feature>
<dbReference type="SUPFAM" id="SSF52540">
    <property type="entry name" value="P-loop containing nucleoside triphosphate hydrolases"/>
    <property type="match status" value="2"/>
</dbReference>
<dbReference type="InterPro" id="IPR050628">
    <property type="entry name" value="SNF2_RAD54_helicase_TF"/>
</dbReference>
<dbReference type="Gene3D" id="2.30.30.140">
    <property type="match status" value="1"/>
</dbReference>
<feature type="compositionally biased region" description="Low complexity" evidence="4">
    <location>
        <begin position="3236"/>
        <end position="3254"/>
    </location>
</feature>
<dbReference type="Gene3D" id="3.30.410.40">
    <property type="match status" value="1"/>
</dbReference>
<dbReference type="GO" id="GO:0016614">
    <property type="term" value="F:oxidoreductase activity, acting on CH-OH group of donors"/>
    <property type="evidence" value="ECO:0007669"/>
    <property type="project" value="InterPro"/>
</dbReference>
<dbReference type="eggNOG" id="KOG2156">
    <property type="taxonomic scope" value="Eukaryota"/>
</dbReference>
<dbReference type="GO" id="GO:0016787">
    <property type="term" value="F:hydrolase activity"/>
    <property type="evidence" value="ECO:0007669"/>
    <property type="project" value="UniProtKB-KW"/>
</dbReference>
<feature type="compositionally biased region" description="Basic residues" evidence="4">
    <location>
        <begin position="1419"/>
        <end position="1433"/>
    </location>
</feature>
<keyword evidence="7" id="KW-1185">Reference proteome</keyword>
<dbReference type="CDD" id="cd20404">
    <property type="entry name" value="Tudor_Agenet_AtEML-like"/>
    <property type="match status" value="1"/>
</dbReference>
<dbReference type="Gene3D" id="3.50.50.60">
    <property type="entry name" value="FAD/NAD(P)-binding domain"/>
    <property type="match status" value="1"/>
</dbReference>
<dbReference type="InterPro" id="IPR004344">
    <property type="entry name" value="TTL/TTLL_fam"/>
</dbReference>
<evidence type="ECO:0000313" key="7">
    <source>
        <dbReference type="Proteomes" id="UP000002729"/>
    </source>
</evidence>
<dbReference type="PROSITE" id="PS50006">
    <property type="entry name" value="FHA_DOMAIN"/>
    <property type="match status" value="1"/>
</dbReference>
<dbReference type="SUPFAM" id="SSF51905">
    <property type="entry name" value="FAD/NAD(P)-binding domain"/>
    <property type="match status" value="1"/>
</dbReference>
<dbReference type="eggNOG" id="KOG1238">
    <property type="taxonomic scope" value="Eukaryota"/>
</dbReference>
<dbReference type="GO" id="GO:0006281">
    <property type="term" value="P:DNA repair"/>
    <property type="evidence" value="ECO:0007669"/>
    <property type="project" value="TreeGrafter"/>
</dbReference>
<dbReference type="InParanoid" id="F0XXK2"/>
<evidence type="ECO:0000256" key="3">
    <source>
        <dbReference type="ARBA" id="ARBA00022840"/>
    </source>
</evidence>
<dbReference type="OrthoDB" id="269227at2759"/>
<accession>F0XXK2</accession>
<keyword evidence="2" id="KW-0378">Hydrolase</keyword>
<dbReference type="Pfam" id="PF00176">
    <property type="entry name" value="SNF2-rel_dom"/>
    <property type="match status" value="1"/>
</dbReference>
<evidence type="ECO:0000256" key="4">
    <source>
        <dbReference type="SAM" id="MobiDB-lite"/>
    </source>
</evidence>
<feature type="compositionally biased region" description="Low complexity" evidence="4">
    <location>
        <begin position="2841"/>
        <end position="2857"/>
    </location>
</feature>
<dbReference type="Pfam" id="PF00732">
    <property type="entry name" value="GMC_oxred_N"/>
    <property type="match status" value="1"/>
</dbReference>
<dbReference type="InterPro" id="IPR014001">
    <property type="entry name" value="Helicase_ATP-bd"/>
</dbReference>
<feature type="region of interest" description="Disordered" evidence="4">
    <location>
        <begin position="1393"/>
        <end position="1505"/>
    </location>
</feature>
<feature type="compositionally biased region" description="Basic and acidic residues" evidence="4">
    <location>
        <begin position="3277"/>
        <end position="3290"/>
    </location>
</feature>
<dbReference type="InterPro" id="IPR000330">
    <property type="entry name" value="SNF2_N"/>
</dbReference>
<dbReference type="eggNOG" id="KOG1001">
    <property type="taxonomic scope" value="Eukaryota"/>
</dbReference>
<dbReference type="InterPro" id="IPR007867">
    <property type="entry name" value="GMC_OxRtase_C"/>
</dbReference>
<dbReference type="SUPFAM" id="SSF56059">
    <property type="entry name" value="Glutathione synthetase ATP-binding domain-like"/>
    <property type="match status" value="1"/>
</dbReference>
<dbReference type="eggNOG" id="KOG1002">
    <property type="taxonomic scope" value="Eukaryota"/>
</dbReference>
<dbReference type="Gene3D" id="3.40.50.300">
    <property type="entry name" value="P-loop containing nucleotide triphosphate hydrolases"/>
    <property type="match status" value="1"/>
</dbReference>
<dbReference type="Gene3D" id="2.60.200.20">
    <property type="match status" value="1"/>
</dbReference>
<dbReference type="Gene3D" id="3.40.50.10810">
    <property type="entry name" value="Tandem AAA-ATPase domain"/>
    <property type="match status" value="1"/>
</dbReference>
<dbReference type="InterPro" id="IPR008984">
    <property type="entry name" value="SMAD_FHA_dom_sf"/>
</dbReference>
<dbReference type="RefSeq" id="XP_009033386.1">
    <property type="nucleotide sequence ID" value="XM_009035138.1"/>
</dbReference>
<dbReference type="CDD" id="cd00060">
    <property type="entry name" value="FHA"/>
    <property type="match status" value="1"/>
</dbReference>
<feature type="compositionally biased region" description="Low complexity" evidence="4">
    <location>
        <begin position="1434"/>
        <end position="1452"/>
    </location>
</feature>
<dbReference type="InterPro" id="IPR036691">
    <property type="entry name" value="Endo/exonu/phosph_ase_sf"/>
</dbReference>
<dbReference type="SUPFAM" id="SSF54373">
    <property type="entry name" value="FAD-linked reductases, C-terminal domain"/>
    <property type="match status" value="1"/>
</dbReference>
<proteinExistence type="predicted"/>
<dbReference type="CDD" id="cd18070">
    <property type="entry name" value="DEXQc_SHPRH"/>
    <property type="match status" value="1"/>
</dbReference>
<feature type="region of interest" description="Disordered" evidence="4">
    <location>
        <begin position="2838"/>
        <end position="2874"/>
    </location>
</feature>
<dbReference type="InterPro" id="IPR000172">
    <property type="entry name" value="GMC_OxRdtase_N"/>
</dbReference>
<dbReference type="InterPro" id="IPR027417">
    <property type="entry name" value="P-loop_NTPase"/>
</dbReference>